<organism evidence="1 2">
    <name type="scientific">Peronosclerospora sorghi</name>
    <dbReference type="NCBI Taxonomy" id="230839"/>
    <lineage>
        <taxon>Eukaryota</taxon>
        <taxon>Sar</taxon>
        <taxon>Stramenopiles</taxon>
        <taxon>Oomycota</taxon>
        <taxon>Peronosporomycetes</taxon>
        <taxon>Peronosporales</taxon>
        <taxon>Peronosporaceae</taxon>
        <taxon>Peronosclerospora</taxon>
    </lineage>
</organism>
<accession>A0ACC0W236</accession>
<reference evidence="1 2" key="1">
    <citation type="journal article" date="2022" name="bioRxiv">
        <title>The genome of the oomycete Peronosclerospora sorghi, a cosmopolitan pathogen of maize and sorghum, is inflated with dispersed pseudogenes.</title>
        <authorList>
            <person name="Fletcher K."/>
            <person name="Martin F."/>
            <person name="Isakeit T."/>
            <person name="Cavanaugh K."/>
            <person name="Magill C."/>
            <person name="Michelmore R."/>
        </authorList>
    </citation>
    <scope>NUCLEOTIDE SEQUENCE [LARGE SCALE GENOMIC DNA]</scope>
    <source>
        <strain evidence="1">P6</strain>
    </source>
</reference>
<dbReference type="EMBL" id="CM047583">
    <property type="protein sequence ID" value="KAI9912880.1"/>
    <property type="molecule type" value="Genomic_DNA"/>
</dbReference>
<protein>
    <submittedName>
        <fullName evidence="1">Uncharacterized protein</fullName>
    </submittedName>
</protein>
<evidence type="ECO:0000313" key="2">
    <source>
        <dbReference type="Proteomes" id="UP001163321"/>
    </source>
</evidence>
<keyword evidence="2" id="KW-1185">Reference proteome</keyword>
<gene>
    <name evidence="1" type="ORF">PsorP6_005883</name>
</gene>
<sequence length="166" mass="18513">MYPLFVTMRTGDNKIPALGPEMRLGQGFDGTFSTLVTHLQTIMAKGLISVMLFGVVYDKDERGSIADDAYTPVIKSTAALRKELQELLVACDVCIYHVVDYGRTLKRLMNISLAYAKAGDHMVCPSDMMDNRIGAIRQIFNENGFEHVSIMAYTSKKASVMYAPFR</sequence>
<proteinExistence type="predicted"/>
<evidence type="ECO:0000313" key="1">
    <source>
        <dbReference type="EMBL" id="KAI9912880.1"/>
    </source>
</evidence>
<dbReference type="Proteomes" id="UP001163321">
    <property type="component" value="Chromosome 4"/>
</dbReference>
<comment type="caution">
    <text evidence="1">The sequence shown here is derived from an EMBL/GenBank/DDBJ whole genome shotgun (WGS) entry which is preliminary data.</text>
</comment>
<name>A0ACC0W236_9STRA</name>